<dbReference type="Proteomes" id="UP000008022">
    <property type="component" value="Unassembled WGS sequence"/>
</dbReference>
<reference evidence="1" key="2">
    <citation type="submission" date="2015-06" db="UniProtKB">
        <authorList>
            <consortium name="EnsemblPlants"/>
        </authorList>
    </citation>
    <scope>IDENTIFICATION</scope>
</reference>
<evidence type="ECO:0000313" key="2">
    <source>
        <dbReference type="Proteomes" id="UP000008022"/>
    </source>
</evidence>
<reference evidence="2" key="1">
    <citation type="submission" date="2013-06" db="EMBL/GenBank/DDBJ databases">
        <authorList>
            <person name="Zhao Q."/>
        </authorList>
    </citation>
    <scope>NUCLEOTIDE SEQUENCE</scope>
    <source>
        <strain evidence="2">cv. W1943</strain>
    </source>
</reference>
<name>A0A0E0PZB0_ORYRU</name>
<evidence type="ECO:0000313" key="1">
    <source>
        <dbReference type="EnsemblPlants" id="ORUFI06G19940.1"/>
    </source>
</evidence>
<proteinExistence type="predicted"/>
<dbReference type="EnsemblPlants" id="ORUFI06G19940.1">
    <property type="protein sequence ID" value="ORUFI06G19940.1"/>
    <property type="gene ID" value="ORUFI06G19940"/>
</dbReference>
<protein>
    <submittedName>
        <fullName evidence="1">Uncharacterized protein</fullName>
    </submittedName>
</protein>
<accession>A0A0E0PZB0</accession>
<organism evidence="1 2">
    <name type="scientific">Oryza rufipogon</name>
    <name type="common">Brownbeard rice</name>
    <name type="synonym">Asian wild rice</name>
    <dbReference type="NCBI Taxonomy" id="4529"/>
    <lineage>
        <taxon>Eukaryota</taxon>
        <taxon>Viridiplantae</taxon>
        <taxon>Streptophyta</taxon>
        <taxon>Embryophyta</taxon>
        <taxon>Tracheophyta</taxon>
        <taxon>Spermatophyta</taxon>
        <taxon>Magnoliopsida</taxon>
        <taxon>Liliopsida</taxon>
        <taxon>Poales</taxon>
        <taxon>Poaceae</taxon>
        <taxon>BOP clade</taxon>
        <taxon>Oryzoideae</taxon>
        <taxon>Oryzeae</taxon>
        <taxon>Oryzinae</taxon>
        <taxon>Oryza</taxon>
    </lineage>
</organism>
<dbReference type="HOGENOM" id="CLU_2577643_0_0_1"/>
<dbReference type="Gramene" id="ORUFI06G19940.1">
    <property type="protein sequence ID" value="ORUFI06G19940.1"/>
    <property type="gene ID" value="ORUFI06G19940"/>
</dbReference>
<dbReference type="AlphaFoldDB" id="A0A0E0PZB0"/>
<keyword evidence="2" id="KW-1185">Reference proteome</keyword>
<sequence length="90" mass="10105">MAHGHDRDTVAPMSSIQIIRRCGSCDTGGGRVATHRWQTAVMRWPRRQVGTHPGHRDVGRSCVSLSSGCEVLEIINEDNCSQEERRKSKY</sequence>